<dbReference type="KEGG" id="tps:THAPSDRAFT_261324"/>
<name>B8BU37_THAPS</name>
<dbReference type="eggNOG" id="KOG2142">
    <property type="taxonomic scope" value="Eukaryota"/>
</dbReference>
<reference evidence="3 4" key="2">
    <citation type="journal article" date="2008" name="Nature">
        <title>The Phaeodactylum genome reveals the evolutionary history of diatom genomes.</title>
        <authorList>
            <person name="Bowler C."/>
            <person name="Allen A.E."/>
            <person name="Badger J.H."/>
            <person name="Grimwood J."/>
            <person name="Jabbari K."/>
            <person name="Kuo A."/>
            <person name="Maheswari U."/>
            <person name="Martens C."/>
            <person name="Maumus F."/>
            <person name="Otillar R.P."/>
            <person name="Rayko E."/>
            <person name="Salamov A."/>
            <person name="Vandepoele K."/>
            <person name="Beszteri B."/>
            <person name="Gruber A."/>
            <person name="Heijde M."/>
            <person name="Katinka M."/>
            <person name="Mock T."/>
            <person name="Valentin K."/>
            <person name="Verret F."/>
            <person name="Berges J.A."/>
            <person name="Brownlee C."/>
            <person name="Cadoret J.P."/>
            <person name="Chiovitti A."/>
            <person name="Choi C.J."/>
            <person name="Coesel S."/>
            <person name="De Martino A."/>
            <person name="Detter J.C."/>
            <person name="Durkin C."/>
            <person name="Falciatore A."/>
            <person name="Fournet J."/>
            <person name="Haruta M."/>
            <person name="Huysman M.J."/>
            <person name="Jenkins B.D."/>
            <person name="Jiroutova K."/>
            <person name="Jorgensen R.E."/>
            <person name="Joubert Y."/>
            <person name="Kaplan A."/>
            <person name="Kroger N."/>
            <person name="Kroth P.G."/>
            <person name="La Roche J."/>
            <person name="Lindquist E."/>
            <person name="Lommer M."/>
            <person name="Martin-Jezequel V."/>
            <person name="Lopez P.J."/>
            <person name="Lucas S."/>
            <person name="Mangogna M."/>
            <person name="McGinnis K."/>
            <person name="Medlin L.K."/>
            <person name="Montsant A."/>
            <person name="Oudot-Le Secq M.P."/>
            <person name="Napoli C."/>
            <person name="Obornik M."/>
            <person name="Parker M.S."/>
            <person name="Petit J.L."/>
            <person name="Porcel B.M."/>
            <person name="Poulsen N."/>
            <person name="Robison M."/>
            <person name="Rychlewski L."/>
            <person name="Rynearson T.A."/>
            <person name="Schmutz J."/>
            <person name="Shapiro H."/>
            <person name="Siaut M."/>
            <person name="Stanley M."/>
            <person name="Sussman M.R."/>
            <person name="Taylor A.R."/>
            <person name="Vardi A."/>
            <person name="von Dassow P."/>
            <person name="Vyverman W."/>
            <person name="Willis A."/>
            <person name="Wyrwicz L.S."/>
            <person name="Rokhsar D.S."/>
            <person name="Weissenbach J."/>
            <person name="Armbrust E.V."/>
            <person name="Green B.R."/>
            <person name="Van de Peer Y."/>
            <person name="Grigoriev I.V."/>
        </authorList>
    </citation>
    <scope>NUCLEOTIDE SEQUENCE [LARGE SCALE GENOMIC DNA]</scope>
    <source>
        <strain evidence="3 4">CCMP1335</strain>
    </source>
</reference>
<dbReference type="InterPro" id="IPR015424">
    <property type="entry name" value="PyrdxlP-dep_Trfase"/>
</dbReference>
<accession>B8BU37</accession>
<dbReference type="GeneID" id="7450215"/>
<feature type="region of interest" description="Disordered" evidence="1">
    <location>
        <begin position="135"/>
        <end position="157"/>
    </location>
</feature>
<dbReference type="GO" id="GO:0003824">
    <property type="term" value="F:catalytic activity"/>
    <property type="evidence" value="ECO:0007669"/>
    <property type="project" value="InterPro"/>
</dbReference>
<evidence type="ECO:0000256" key="1">
    <source>
        <dbReference type="SAM" id="MobiDB-lite"/>
    </source>
</evidence>
<dbReference type="Gene3D" id="3.90.1150.10">
    <property type="entry name" value="Aspartate Aminotransferase, domain 1"/>
    <property type="match status" value="1"/>
</dbReference>
<feature type="region of interest" description="Disordered" evidence="1">
    <location>
        <begin position="683"/>
        <end position="704"/>
    </location>
</feature>
<organism evidence="3 4">
    <name type="scientific">Thalassiosira pseudonana</name>
    <name type="common">Marine diatom</name>
    <name type="synonym">Cyclotella nana</name>
    <dbReference type="NCBI Taxonomy" id="35128"/>
    <lineage>
        <taxon>Eukaryota</taxon>
        <taxon>Sar</taxon>
        <taxon>Stramenopiles</taxon>
        <taxon>Ochrophyta</taxon>
        <taxon>Bacillariophyta</taxon>
        <taxon>Coscinodiscophyceae</taxon>
        <taxon>Thalassiosirophycidae</taxon>
        <taxon>Thalassiosirales</taxon>
        <taxon>Thalassiosiraceae</taxon>
        <taxon>Thalassiosira</taxon>
    </lineage>
</organism>
<dbReference type="SUPFAM" id="SSF141673">
    <property type="entry name" value="MOSC N-terminal domain-like"/>
    <property type="match status" value="1"/>
</dbReference>
<reference evidence="3 4" key="1">
    <citation type="journal article" date="2004" name="Science">
        <title>The genome of the diatom Thalassiosira pseudonana: ecology, evolution, and metabolism.</title>
        <authorList>
            <person name="Armbrust E.V."/>
            <person name="Berges J.A."/>
            <person name="Bowler C."/>
            <person name="Green B.R."/>
            <person name="Martinez D."/>
            <person name="Putnam N.H."/>
            <person name="Zhou S."/>
            <person name="Allen A.E."/>
            <person name="Apt K.E."/>
            <person name="Bechner M."/>
            <person name="Brzezinski M.A."/>
            <person name="Chaal B.K."/>
            <person name="Chiovitti A."/>
            <person name="Davis A.K."/>
            <person name="Demarest M.S."/>
            <person name="Detter J.C."/>
            <person name="Glavina T."/>
            <person name="Goodstein D."/>
            <person name="Hadi M.Z."/>
            <person name="Hellsten U."/>
            <person name="Hildebrand M."/>
            <person name="Jenkins B.D."/>
            <person name="Jurka J."/>
            <person name="Kapitonov V.V."/>
            <person name="Kroger N."/>
            <person name="Lau W.W."/>
            <person name="Lane T.W."/>
            <person name="Larimer F.W."/>
            <person name="Lippmeier J.C."/>
            <person name="Lucas S."/>
            <person name="Medina M."/>
            <person name="Montsant A."/>
            <person name="Obornik M."/>
            <person name="Parker M.S."/>
            <person name="Palenik B."/>
            <person name="Pazour G.J."/>
            <person name="Richardson P.M."/>
            <person name="Rynearson T.A."/>
            <person name="Saito M.A."/>
            <person name="Schwartz D.C."/>
            <person name="Thamatrakoln K."/>
            <person name="Valentin K."/>
            <person name="Vardi A."/>
            <person name="Wilkerson F.P."/>
            <person name="Rokhsar D.S."/>
        </authorList>
    </citation>
    <scope>NUCLEOTIDE SEQUENCE [LARGE SCALE GENOMIC DNA]</scope>
    <source>
        <strain evidence="3 4">CCMP1335</strain>
    </source>
</reference>
<dbReference type="GO" id="GO:0030170">
    <property type="term" value="F:pyridoxal phosphate binding"/>
    <property type="evidence" value="ECO:0007669"/>
    <property type="project" value="InterPro"/>
</dbReference>
<dbReference type="Gene3D" id="3.40.640.10">
    <property type="entry name" value="Type I PLP-dependent aspartate aminotransferase-like (Major domain)"/>
    <property type="match status" value="1"/>
</dbReference>
<dbReference type="Pfam" id="PF03473">
    <property type="entry name" value="MOSC"/>
    <property type="match status" value="1"/>
</dbReference>
<dbReference type="PANTHER" id="PTHR14237">
    <property type="entry name" value="MOLYBDOPTERIN COFACTOR SULFURASE MOSC"/>
    <property type="match status" value="1"/>
</dbReference>
<proteinExistence type="predicted"/>
<evidence type="ECO:0000313" key="3">
    <source>
        <dbReference type="EMBL" id="EED95214.1"/>
    </source>
</evidence>
<feature type="domain" description="MOSC" evidence="2">
    <location>
        <begin position="625"/>
        <end position="786"/>
    </location>
</feature>
<dbReference type="STRING" id="35128.B8BU37"/>
<keyword evidence="4" id="KW-1185">Reference proteome</keyword>
<evidence type="ECO:0000313" key="4">
    <source>
        <dbReference type="Proteomes" id="UP000001449"/>
    </source>
</evidence>
<dbReference type="EMBL" id="CM000639">
    <property type="protein sequence ID" value="EED95214.1"/>
    <property type="molecule type" value="Genomic_DNA"/>
</dbReference>
<evidence type="ECO:0000259" key="2">
    <source>
        <dbReference type="PROSITE" id="PS51340"/>
    </source>
</evidence>
<dbReference type="RefSeq" id="XP_002287771.1">
    <property type="nucleotide sequence ID" value="XM_002287735.1"/>
</dbReference>
<dbReference type="InterPro" id="IPR005303">
    <property type="entry name" value="MOCOS_middle"/>
</dbReference>
<dbReference type="InParanoid" id="B8BU37"/>
<dbReference type="Pfam" id="PF03476">
    <property type="entry name" value="MOSC_N"/>
    <property type="match status" value="1"/>
</dbReference>
<dbReference type="PaxDb" id="35128-Thaps261324"/>
<dbReference type="InterPro" id="IPR005302">
    <property type="entry name" value="MoCF_Sase_C"/>
</dbReference>
<feature type="non-terminal residue" evidence="3">
    <location>
        <position position="786"/>
    </location>
</feature>
<sequence>QPTEGEPSEPEVYLDFAGSALPTASQLSRIYNQSQILANPHSQGGGLASDRTLKLIQTARDRVMSHFGVADDLIDLDELVFTSGATDALRLLSERFPWDTAESIQIQSILVYPRNVHTSVVGMRNVVLERDHCTAAPTGTNHNEEKKDEGESSNANPLDRVPIKTLWVHHLLVLPVECNFGGDRYDWSSTITAARNASFSSYWHVLLDTAKAAATSPVNLTTMTHDGGPDFAVVSFYKLFGHPTGLGALFIKKKPRRNSRHYFGGGSVDVVLPNTDFVIPRNFIKKSTATHRIESDDYFGDEYIDLGYLHLGFQELDDLGGMDKISAHSSCLAAELVHRLGRLTHDNGKTVVQIYDDDTTRPGPTIAFNIIDHEDRMIGYDEISRLASLNRPPLQLRTGCFCNPGACQDALLLSDSNILESYDSGHVCGDRRGIVNGRATGCIRASFGKDSLWEDMDSLVSFIGKVFTFRGNMSSNEDCSHYQTNNIDNTSAMIIGSLFVFPVKSCGAMRVTRWPINVSTGRLLFDREFALVDTSGAALRLHGHPKMSQISPSIDLVSNEMTLSAPEHQSLVISLEQSDSTSVAKDVEVCGVLCNGNLWGGTVVSKWFTSVLGIRCWLVRYASLEKSASPVSVNSKRLASAYSNEASLLLLSQRSISILNSVISSQGWGRLVEERHFRPNIVVSSREKGQEEAPPSNQSNPEDSWERISIASKTSTKLELVAVGKCARCQMVDIDPSSGMKGNTLRALAQYRRDRGRINFGTFFTGSGDPADDVVWLEEGDEVRPV</sequence>
<dbReference type="Proteomes" id="UP000001449">
    <property type="component" value="Chromosome 2"/>
</dbReference>
<feature type="non-terminal residue" evidence="3">
    <location>
        <position position="1"/>
    </location>
</feature>
<dbReference type="AlphaFoldDB" id="B8BU37"/>
<dbReference type="PROSITE" id="PS51340">
    <property type="entry name" value="MOSC"/>
    <property type="match status" value="1"/>
</dbReference>
<dbReference type="PANTHER" id="PTHR14237:SF80">
    <property type="entry name" value="MOLYBDENUM COFACTOR SULFURASE"/>
    <property type="match status" value="1"/>
</dbReference>
<dbReference type="HOGENOM" id="CLU_010913_0_1_1"/>
<protein>
    <submittedName>
        <fullName evidence="3">Molybdenum cofactor sulfurase protein</fullName>
    </submittedName>
</protein>
<dbReference type="OMA" id="PCTRCQM"/>
<dbReference type="InterPro" id="IPR015422">
    <property type="entry name" value="PyrdxlP-dep_Trfase_small"/>
</dbReference>
<dbReference type="SUPFAM" id="SSF53383">
    <property type="entry name" value="PLP-dependent transferases"/>
    <property type="match status" value="1"/>
</dbReference>
<dbReference type="InterPro" id="IPR015421">
    <property type="entry name" value="PyrdxlP-dep_Trfase_major"/>
</dbReference>
<gene>
    <name evidence="3" type="ORF">THAPSDRAFT_261324</name>
</gene>
<dbReference type="GO" id="GO:0030151">
    <property type="term" value="F:molybdenum ion binding"/>
    <property type="evidence" value="ECO:0007669"/>
    <property type="project" value="InterPro"/>
</dbReference>